<protein>
    <recommendedName>
        <fullName evidence="3">DUF4375 domain-containing protein</fullName>
    </recommendedName>
</protein>
<evidence type="ECO:0000313" key="1">
    <source>
        <dbReference type="EMBL" id="MBB5179828.1"/>
    </source>
</evidence>
<evidence type="ECO:0008006" key="3">
    <source>
        <dbReference type="Google" id="ProtNLM"/>
    </source>
</evidence>
<accession>A0A7W8FSC7</accession>
<keyword evidence="2" id="KW-1185">Reference proteome</keyword>
<evidence type="ECO:0000313" key="2">
    <source>
        <dbReference type="Proteomes" id="UP000525923"/>
    </source>
</evidence>
<proteinExistence type="predicted"/>
<dbReference type="OrthoDB" id="2863289at2"/>
<dbReference type="Proteomes" id="UP000525923">
    <property type="component" value="Unassembled WGS sequence"/>
</dbReference>
<dbReference type="RefSeq" id="WP_135503072.1">
    <property type="nucleotide sequence ID" value="NZ_JACHHE010000003.1"/>
</dbReference>
<dbReference type="EMBL" id="JACHHE010000003">
    <property type="protein sequence ID" value="MBB5179828.1"/>
    <property type="molecule type" value="Genomic_DNA"/>
</dbReference>
<reference evidence="1 2" key="1">
    <citation type="submission" date="2020-08" db="EMBL/GenBank/DDBJ databases">
        <title>Genomic Encyclopedia of Type Strains, Phase IV (KMG-IV): sequencing the most valuable type-strain genomes for metagenomic binning, comparative biology and taxonomic classification.</title>
        <authorList>
            <person name="Goeker M."/>
        </authorList>
    </citation>
    <scope>NUCLEOTIDE SEQUENCE [LARGE SCALE GENOMIC DNA]</scope>
    <source>
        <strain evidence="1 2">DSM 15895</strain>
    </source>
</reference>
<organism evidence="1 2">
    <name type="scientific">Planococcus koreensis</name>
    <dbReference type="NCBI Taxonomy" id="112331"/>
    <lineage>
        <taxon>Bacteria</taxon>
        <taxon>Bacillati</taxon>
        <taxon>Bacillota</taxon>
        <taxon>Bacilli</taxon>
        <taxon>Bacillales</taxon>
        <taxon>Caryophanaceae</taxon>
        <taxon>Planococcus</taxon>
    </lineage>
</organism>
<comment type="caution">
    <text evidence="1">The sequence shown here is derived from an EMBL/GenBank/DDBJ whole genome shotgun (WGS) entry which is preliminary data.</text>
</comment>
<gene>
    <name evidence="1" type="ORF">HNQ44_001252</name>
</gene>
<sequence>MTADDIWNAMVDLISGMDYPTGDAVKDEAFLLFQFHSAMEGGGHESFLNLFEEDIEKVGPSTFFHGLIQSLIRIGGAAYAEIEKKYGLPLWQGYKALEEGGLEEEAFYVLIEKADKKYTALDPQMDRLLKTYFEELYGKRGSS</sequence>
<name>A0A7W8FSC7_9BACL</name>
<dbReference type="AlphaFoldDB" id="A0A7W8FSC7"/>